<dbReference type="InterPro" id="IPR007863">
    <property type="entry name" value="Peptidase_M16_C"/>
</dbReference>
<dbReference type="Pfam" id="PF05193">
    <property type="entry name" value="Peptidase_M16_C"/>
    <property type="match status" value="1"/>
</dbReference>
<evidence type="ECO:0000256" key="5">
    <source>
        <dbReference type="ARBA" id="ARBA00023049"/>
    </source>
</evidence>
<keyword evidence="5" id="KW-0482">Metalloprotease</keyword>
<evidence type="ECO:0000256" key="3">
    <source>
        <dbReference type="ARBA" id="ARBA00022801"/>
    </source>
</evidence>
<evidence type="ECO:0000256" key="1">
    <source>
        <dbReference type="ARBA" id="ARBA00007261"/>
    </source>
</evidence>
<evidence type="ECO:0000256" key="4">
    <source>
        <dbReference type="ARBA" id="ARBA00022833"/>
    </source>
</evidence>
<dbReference type="PANTHER" id="PTHR43690:SF17">
    <property type="entry name" value="PROTEIN YHJJ"/>
    <property type="match status" value="1"/>
</dbReference>
<keyword evidence="4" id="KW-0862">Zinc</keyword>
<organism evidence="8 9">
    <name type="scientific">Hoylesella enoeca</name>
    <dbReference type="NCBI Taxonomy" id="76123"/>
    <lineage>
        <taxon>Bacteria</taxon>
        <taxon>Pseudomonadati</taxon>
        <taxon>Bacteroidota</taxon>
        <taxon>Bacteroidia</taxon>
        <taxon>Bacteroidales</taxon>
        <taxon>Prevotellaceae</taxon>
        <taxon>Hoylesella</taxon>
    </lineage>
</organism>
<dbReference type="InterPro" id="IPR011765">
    <property type="entry name" value="Pept_M16_N"/>
</dbReference>
<keyword evidence="9" id="KW-1185">Reference proteome</keyword>
<comment type="similarity">
    <text evidence="1">Belongs to the peptidase M16 family.</text>
</comment>
<dbReference type="Gene3D" id="3.30.830.10">
    <property type="entry name" value="Metalloenzyme, LuxS/M16 peptidase-like"/>
    <property type="match status" value="4"/>
</dbReference>
<proteinExistence type="inferred from homology"/>
<evidence type="ECO:0000259" key="7">
    <source>
        <dbReference type="Pfam" id="PF05193"/>
    </source>
</evidence>
<dbReference type="Pfam" id="PF00675">
    <property type="entry name" value="Peptidase_M16"/>
    <property type="match status" value="1"/>
</dbReference>
<feature type="domain" description="Peptidase M16 C-terminal" evidence="7">
    <location>
        <begin position="230"/>
        <end position="402"/>
    </location>
</feature>
<keyword evidence="2" id="KW-0645">Protease</keyword>
<accession>A0A0S2KNU2</accession>
<dbReference type="AlphaFoldDB" id="A0A0S2KNU2"/>
<dbReference type="SUPFAM" id="SSF63411">
    <property type="entry name" value="LuxS/MPP-like metallohydrolase"/>
    <property type="match status" value="4"/>
</dbReference>
<feature type="domain" description="Peptidase M16 N-terminal" evidence="6">
    <location>
        <begin position="26"/>
        <end position="70"/>
    </location>
</feature>
<dbReference type="GO" id="GO:0046872">
    <property type="term" value="F:metal ion binding"/>
    <property type="evidence" value="ECO:0007669"/>
    <property type="project" value="InterPro"/>
</dbReference>
<gene>
    <name evidence="8" type="ORF">AS203_10610</name>
</gene>
<dbReference type="GO" id="GO:0006508">
    <property type="term" value="P:proteolysis"/>
    <property type="evidence" value="ECO:0007669"/>
    <property type="project" value="UniProtKB-KW"/>
</dbReference>
<evidence type="ECO:0000256" key="2">
    <source>
        <dbReference type="ARBA" id="ARBA00022670"/>
    </source>
</evidence>
<sequence>MASLLCAQHRNPLQVIEKQLSNGMQVWLNEDHTRPQVFGAVVVKAGSKDSPNTGIAHYFEHIMFKGTDKIGTVDYLSEKPWLDSIATKYDELANTKDAIRRSQIQKDINRLSRKAGEYAIPNEFETLIQKFGGTGLNAYTSTDETVYYNFFLPHYIDQWCELNSERLISPVFRLFQGELEAVYEEKNRASDDVFRSAMDDIQRHIFAGTPYAYPIIGSTESIKNPQLSAMSEFYQRYYVAGNMGLVLCGDIDADAIMPLLERTFGRIRPGKAPISAPTHLPSFTNHDVFHVKIPVPVVKIAGYVLHAPTNRDPDYVPFTLALALLSNSEGTGLLDSLSNSHRVMMATAGQMSFKDVAVAYFGYVPKLPFGSRKTADRLCRKQIEKLKHGQFTDQALEVIKQNSEKKRQLRLEGIDTRRFEMINAMSHGLTWSDYLQQDQDLMRVTKTDIVRVTNRYFNGDYMQVVKRYGSNRKEKVAQPDYRPVTPKHAGTQSSYAKALEQQSVKAVMPRLPDFDHDVKTVQMAPLVTFYSVPNPVNDLFKLQLIYHKGRREDNRLTAVADYLSLIGTYDLPLHRFRKALGELGASIDFEAGNDAFTITLSGFDRHLVPSLALLRQLMTRAKADPRMMKDLIHSARIDQKTFFKVPVNITNAVVNRVIYGSRSPYLTQLTASQLKKMDGEALINIFKSLQTNELSIAYSGRLNVDSVTEAVRRHVDLRQVTVPHSFTHRPLMTYDRPAVYFYDVPTARQTTVCTYLSLPAMPTEQARARFALWSQYFGSGMSSILFQDIREFRALAYAVNGQRIMPSIIAHRDDPTGYLAYLGTQSDKTMQAIGVLDSLFSAMPLRESGMAAARQGVINRINNDYPDFRDMARDIALWRTAGYSAAPDKALSELLPHLSLSDITSFYTNYVRKVPRVLIVVGNKRMLDMQKLATFGPVIELKKQLIVGHR</sequence>
<dbReference type="eggNOG" id="COG0612">
    <property type="taxonomic scope" value="Bacteria"/>
</dbReference>
<dbReference type="EMBL" id="CP013195">
    <property type="protein sequence ID" value="ALO49980.1"/>
    <property type="molecule type" value="Genomic_DNA"/>
</dbReference>
<dbReference type="PANTHER" id="PTHR43690">
    <property type="entry name" value="NARDILYSIN"/>
    <property type="match status" value="1"/>
</dbReference>
<evidence type="ECO:0000259" key="6">
    <source>
        <dbReference type="Pfam" id="PF00675"/>
    </source>
</evidence>
<protein>
    <recommendedName>
        <fullName evidence="10">Peptidase M16</fullName>
    </recommendedName>
</protein>
<evidence type="ECO:0008006" key="10">
    <source>
        <dbReference type="Google" id="ProtNLM"/>
    </source>
</evidence>
<reference evidence="9" key="1">
    <citation type="submission" date="2015-11" db="EMBL/GenBank/DDBJ databases">
        <authorList>
            <person name="Holder M.E."/>
            <person name="Ajami N.J."/>
            <person name="Petrosino J.F."/>
        </authorList>
    </citation>
    <scope>NUCLEOTIDE SEQUENCE [LARGE SCALE GENOMIC DNA]</scope>
    <source>
        <strain evidence="9">F0113</strain>
    </source>
</reference>
<dbReference type="GO" id="GO:0008237">
    <property type="term" value="F:metallopeptidase activity"/>
    <property type="evidence" value="ECO:0007669"/>
    <property type="project" value="UniProtKB-KW"/>
</dbReference>
<evidence type="ECO:0000313" key="9">
    <source>
        <dbReference type="Proteomes" id="UP000056252"/>
    </source>
</evidence>
<name>A0A0S2KNU2_9BACT</name>
<keyword evidence="3" id="KW-0378">Hydrolase</keyword>
<evidence type="ECO:0000313" key="8">
    <source>
        <dbReference type="EMBL" id="ALO49980.1"/>
    </source>
</evidence>
<dbReference type="Proteomes" id="UP000056252">
    <property type="component" value="Chromosome"/>
</dbReference>
<dbReference type="STRING" id="76123.AS203_10610"/>
<dbReference type="InterPro" id="IPR050626">
    <property type="entry name" value="Peptidase_M16"/>
</dbReference>
<dbReference type="KEGG" id="peo:AS203_10610"/>
<dbReference type="InterPro" id="IPR011249">
    <property type="entry name" value="Metalloenz_LuxS/M16"/>
</dbReference>